<keyword evidence="7" id="KW-0963">Cytoplasm</keyword>
<dbReference type="GO" id="GO:0044224">
    <property type="term" value="C:juxtaparanode region of axon"/>
    <property type="evidence" value="ECO:0007669"/>
    <property type="project" value="TreeGrafter"/>
</dbReference>
<evidence type="ECO:0000256" key="5">
    <source>
        <dbReference type="ARBA" id="ARBA00022448"/>
    </source>
</evidence>
<dbReference type="GO" id="GO:0044325">
    <property type="term" value="F:transmembrane transporter binding"/>
    <property type="evidence" value="ECO:0007669"/>
    <property type="project" value="TreeGrafter"/>
</dbReference>
<keyword evidence="5" id="KW-0813">Transport</keyword>
<dbReference type="PANTHER" id="PTHR43150">
    <property type="entry name" value="HYPERKINETIC, ISOFORM M"/>
    <property type="match status" value="1"/>
</dbReference>
<dbReference type="PRINTS" id="PR01577">
    <property type="entry name" value="KCNABCHANNEL"/>
</dbReference>
<protein>
    <recommendedName>
        <fullName evidence="4">Voltage-gated potassium channel subunit beta-1</fullName>
    </recommendedName>
    <alternativeName>
        <fullName evidence="14">K(+) channel subunit beta-1</fullName>
    </alternativeName>
    <alternativeName>
        <fullName evidence="15">Kv-beta-1</fullName>
    </alternativeName>
</protein>
<evidence type="ECO:0000256" key="10">
    <source>
        <dbReference type="ARBA" id="ARBA00022958"/>
    </source>
</evidence>
<dbReference type="PANTHER" id="PTHR43150:SF1">
    <property type="entry name" value="VOLTAGE-GATED POTASSIUM CHANNEL SUBUNIT BETA-2"/>
    <property type="match status" value="1"/>
</dbReference>
<evidence type="ECO:0000256" key="11">
    <source>
        <dbReference type="ARBA" id="ARBA00023002"/>
    </source>
</evidence>
<accession>A0A8C1UZJ4</accession>
<dbReference type="Pfam" id="PF00248">
    <property type="entry name" value="Aldo_ket_red"/>
    <property type="match status" value="1"/>
</dbReference>
<evidence type="ECO:0000313" key="20">
    <source>
        <dbReference type="Proteomes" id="UP000694700"/>
    </source>
</evidence>
<dbReference type="Proteomes" id="UP000694700">
    <property type="component" value="Unplaced"/>
</dbReference>
<evidence type="ECO:0000256" key="1">
    <source>
        <dbReference type="ARBA" id="ARBA00004413"/>
    </source>
</evidence>
<evidence type="ECO:0000256" key="15">
    <source>
        <dbReference type="ARBA" id="ARBA00032588"/>
    </source>
</evidence>
<evidence type="ECO:0000256" key="6">
    <source>
        <dbReference type="ARBA" id="ARBA00022475"/>
    </source>
</evidence>
<dbReference type="NCBIfam" id="TIGR01293">
    <property type="entry name" value="Kv_beta"/>
    <property type="match status" value="1"/>
</dbReference>
<dbReference type="AlphaFoldDB" id="A0A8C1UZJ4"/>
<dbReference type="SUPFAM" id="SSF51430">
    <property type="entry name" value="NAD(P)-linked oxidoreductase"/>
    <property type="match status" value="1"/>
</dbReference>
<dbReference type="InterPro" id="IPR005983">
    <property type="entry name" value="K_chnl_volt-dep_bsu_KCNAB"/>
</dbReference>
<evidence type="ECO:0000256" key="16">
    <source>
        <dbReference type="ARBA" id="ARBA00047998"/>
    </source>
</evidence>
<dbReference type="GO" id="GO:0008076">
    <property type="term" value="C:voltage-gated potassium channel complex"/>
    <property type="evidence" value="ECO:0007669"/>
    <property type="project" value="TreeGrafter"/>
</dbReference>
<evidence type="ECO:0000256" key="13">
    <source>
        <dbReference type="ARBA" id="ARBA00023136"/>
    </source>
</evidence>
<keyword evidence="13" id="KW-0472">Membrane</keyword>
<reference evidence="19" key="1">
    <citation type="submission" date="2025-08" db="UniProtKB">
        <authorList>
            <consortium name="Ensembl"/>
        </authorList>
    </citation>
    <scope>IDENTIFICATION</scope>
</reference>
<dbReference type="Gene3D" id="3.20.20.100">
    <property type="entry name" value="NADP-dependent oxidoreductase domain"/>
    <property type="match status" value="1"/>
</dbReference>
<comment type="similarity">
    <text evidence="3">Belongs to the shaker potassium channel beta subunit family.</text>
</comment>
<evidence type="ECO:0000313" key="19">
    <source>
        <dbReference type="Ensembl" id="ENSCCRP00015044269.1"/>
    </source>
</evidence>
<dbReference type="InterPro" id="IPR023210">
    <property type="entry name" value="NADP_OxRdtase_dom"/>
</dbReference>
<evidence type="ECO:0000256" key="14">
    <source>
        <dbReference type="ARBA" id="ARBA00031439"/>
    </source>
</evidence>
<keyword evidence="12" id="KW-0406">Ion transport</keyword>
<evidence type="ECO:0000256" key="7">
    <source>
        <dbReference type="ARBA" id="ARBA00022490"/>
    </source>
</evidence>
<evidence type="ECO:0000256" key="8">
    <source>
        <dbReference type="ARBA" id="ARBA00022538"/>
    </source>
</evidence>
<evidence type="ECO:0000259" key="18">
    <source>
        <dbReference type="Pfam" id="PF00248"/>
    </source>
</evidence>
<evidence type="ECO:0000256" key="4">
    <source>
        <dbReference type="ARBA" id="ARBA00013314"/>
    </source>
</evidence>
<keyword evidence="6" id="KW-1003">Cell membrane</keyword>
<comment type="catalytic activity">
    <reaction evidence="17">
        <text>a primary alcohol + NADP(+) = an aldehyde + NADPH + H(+)</text>
        <dbReference type="Rhea" id="RHEA:15937"/>
        <dbReference type="ChEBI" id="CHEBI:15378"/>
        <dbReference type="ChEBI" id="CHEBI:15734"/>
        <dbReference type="ChEBI" id="CHEBI:17478"/>
        <dbReference type="ChEBI" id="CHEBI:57783"/>
        <dbReference type="ChEBI" id="CHEBI:58349"/>
    </reaction>
    <physiologicalReaction direction="right-to-left" evidence="17">
        <dbReference type="Rhea" id="RHEA:15939"/>
    </physiologicalReaction>
</comment>
<evidence type="ECO:0000256" key="17">
    <source>
        <dbReference type="ARBA" id="ARBA00048943"/>
    </source>
</evidence>
<evidence type="ECO:0000256" key="2">
    <source>
        <dbReference type="ARBA" id="ARBA00004496"/>
    </source>
</evidence>
<keyword evidence="9" id="KW-0521">NADP</keyword>
<dbReference type="GO" id="GO:0015459">
    <property type="term" value="F:potassium channel regulator activity"/>
    <property type="evidence" value="ECO:0007669"/>
    <property type="project" value="TreeGrafter"/>
</dbReference>
<dbReference type="GO" id="GO:0098900">
    <property type="term" value="P:regulation of action potential"/>
    <property type="evidence" value="ECO:0007669"/>
    <property type="project" value="TreeGrafter"/>
</dbReference>
<dbReference type="PRINTS" id="PR01578">
    <property type="entry name" value="KCNAB1CHANEL"/>
</dbReference>
<evidence type="ECO:0000256" key="3">
    <source>
        <dbReference type="ARBA" id="ARBA00006515"/>
    </source>
</evidence>
<dbReference type="InterPro" id="IPR005400">
    <property type="entry name" value="K_chnl_volt-dep_bsu_KCNAB1"/>
</dbReference>
<gene>
    <name evidence="19" type="primary">LOC109068999</name>
</gene>
<organism evidence="19 20">
    <name type="scientific">Cyprinus carpio</name>
    <name type="common">Common carp</name>
    <dbReference type="NCBI Taxonomy" id="7962"/>
    <lineage>
        <taxon>Eukaryota</taxon>
        <taxon>Metazoa</taxon>
        <taxon>Chordata</taxon>
        <taxon>Craniata</taxon>
        <taxon>Vertebrata</taxon>
        <taxon>Euteleostomi</taxon>
        <taxon>Actinopterygii</taxon>
        <taxon>Neopterygii</taxon>
        <taxon>Teleostei</taxon>
        <taxon>Ostariophysi</taxon>
        <taxon>Cypriniformes</taxon>
        <taxon>Cyprinidae</taxon>
        <taxon>Cyprininae</taxon>
        <taxon>Cyprinus</taxon>
    </lineage>
</organism>
<name>A0A8C1UZJ4_CYPCA</name>
<dbReference type="Ensembl" id="ENSCCRT00015045767.1">
    <property type="protein sequence ID" value="ENSCCRP00015044269.1"/>
    <property type="gene ID" value="ENSCCRG00015016774.1"/>
</dbReference>
<evidence type="ECO:0000256" key="9">
    <source>
        <dbReference type="ARBA" id="ARBA00022857"/>
    </source>
</evidence>
<evidence type="ECO:0000256" key="12">
    <source>
        <dbReference type="ARBA" id="ARBA00023065"/>
    </source>
</evidence>
<dbReference type="GO" id="GO:1901379">
    <property type="term" value="P:regulation of potassium ion transmembrane transport"/>
    <property type="evidence" value="ECO:0007669"/>
    <property type="project" value="TreeGrafter"/>
</dbReference>
<sequence length="382" mass="43017">MLSMTYSESIRSGISRYHSDQGLNQSTRQTDQAELQRLREQRIAAQIKNMEDFLKMNGLALEECVSYQTGMKYRNLGKSGLRVSCLGLGTWVTFGGQITDEIAEQLMTLAYENGINLFDTAEVYAAGNLSKIHILLFSRAETERGLSRKHIIEGLKASLERLQLEYVDVVFANRPDPNTPMEETVRAMTHVINQGMAMYWGTSRWSPMEIMEAYSVARQFNQIPPICEQSEYHMFQREKVEVQLPELFHKIGVGAMTWSPLACGIISGKYDSGVPPYSRASLKGYQWLKDKILSEEGRRQQAKLKELQAIAERLGCTLPQLAIAWCLRNEGVSSVLLGASSTDQLMENIGAIQVLPKLSSSIVHEVDSILGNKPYSKKDYRS</sequence>
<comment type="catalytic activity">
    <reaction evidence="16">
        <text>a secondary alcohol + NADP(+) = a ketone + NADPH + H(+)</text>
        <dbReference type="Rhea" id="RHEA:19257"/>
        <dbReference type="ChEBI" id="CHEBI:15378"/>
        <dbReference type="ChEBI" id="CHEBI:17087"/>
        <dbReference type="ChEBI" id="CHEBI:35681"/>
        <dbReference type="ChEBI" id="CHEBI:57783"/>
        <dbReference type="ChEBI" id="CHEBI:58349"/>
    </reaction>
    <physiologicalReaction direction="right-to-left" evidence="16">
        <dbReference type="Rhea" id="RHEA:19259"/>
    </physiologicalReaction>
</comment>
<dbReference type="InterPro" id="IPR036812">
    <property type="entry name" value="NAD(P)_OxRdtase_dom_sf"/>
</dbReference>
<feature type="domain" description="NADP-dependent oxidoreductase" evidence="18">
    <location>
        <begin position="86"/>
        <end position="369"/>
    </location>
</feature>
<keyword evidence="8" id="KW-0633">Potassium transport</keyword>
<comment type="subcellular location">
    <subcellularLocation>
        <location evidence="1">Cell membrane</location>
        <topology evidence="1">Peripheral membrane protein</topology>
        <orientation evidence="1">Cytoplasmic side</orientation>
    </subcellularLocation>
    <subcellularLocation>
        <location evidence="2">Cytoplasm</location>
    </subcellularLocation>
</comment>
<keyword evidence="11" id="KW-0560">Oxidoreductase</keyword>
<dbReference type="GO" id="GO:0016491">
    <property type="term" value="F:oxidoreductase activity"/>
    <property type="evidence" value="ECO:0007669"/>
    <property type="project" value="UniProtKB-KW"/>
</dbReference>
<dbReference type="InterPro" id="IPR005399">
    <property type="entry name" value="K_chnl_volt-dep_bsu_KCNAB-rel"/>
</dbReference>
<proteinExistence type="inferred from homology"/>
<dbReference type="GO" id="GO:0005249">
    <property type="term" value="F:voltage-gated potassium channel activity"/>
    <property type="evidence" value="ECO:0007669"/>
    <property type="project" value="InterPro"/>
</dbReference>
<keyword evidence="10" id="KW-0630">Potassium</keyword>
<dbReference type="GO" id="GO:0005737">
    <property type="term" value="C:cytoplasm"/>
    <property type="evidence" value="ECO:0007669"/>
    <property type="project" value="UniProtKB-SubCell"/>
</dbReference>